<dbReference type="EMBL" id="MECQ01000001">
    <property type="protein sequence ID" value="ODV55461.1"/>
    <property type="molecule type" value="Genomic_DNA"/>
</dbReference>
<comment type="caution">
    <text evidence="1">The sequence shown here is derived from an EMBL/GenBank/DDBJ whole genome shotgun (WGS) entry which is preliminary data.</text>
</comment>
<dbReference type="AlphaFoldDB" id="A0A1E4R4U7"/>
<gene>
    <name evidence="1" type="ORF">BG258_05865</name>
</gene>
<reference evidence="1 2" key="1">
    <citation type="submission" date="2016-09" db="EMBL/GenBank/DDBJ databases">
        <title>Draft genome sequence of the soil isolate, Lysinibacillus fusiformis M5, a potential hypoxanthine producer.</title>
        <authorList>
            <person name="Gallegos-Monterrosa R."/>
            <person name="Maroti G."/>
            <person name="Balint B."/>
            <person name="Kovacs A.T."/>
        </authorList>
    </citation>
    <scope>NUCLEOTIDE SEQUENCE [LARGE SCALE GENOMIC DNA]</scope>
    <source>
        <strain evidence="1 2">M5</strain>
    </source>
</reference>
<dbReference type="OrthoDB" id="2942871at2"/>
<evidence type="ECO:0000313" key="2">
    <source>
        <dbReference type="Proteomes" id="UP000094784"/>
    </source>
</evidence>
<protein>
    <submittedName>
        <fullName evidence="1">Uncharacterized protein</fullName>
    </submittedName>
</protein>
<organism evidence="1 2">
    <name type="scientific">Lysinibacillus fusiformis</name>
    <dbReference type="NCBI Taxonomy" id="28031"/>
    <lineage>
        <taxon>Bacteria</taxon>
        <taxon>Bacillati</taxon>
        <taxon>Bacillota</taxon>
        <taxon>Bacilli</taxon>
        <taxon>Bacillales</taxon>
        <taxon>Bacillaceae</taxon>
        <taxon>Lysinibacillus</taxon>
    </lineage>
</organism>
<name>A0A1E4R4U7_9BACI</name>
<proteinExistence type="predicted"/>
<evidence type="ECO:0000313" key="1">
    <source>
        <dbReference type="EMBL" id="ODV55461.1"/>
    </source>
</evidence>
<dbReference type="Proteomes" id="UP000094784">
    <property type="component" value="Unassembled WGS sequence"/>
</dbReference>
<dbReference type="RefSeq" id="WP_069480547.1">
    <property type="nucleotide sequence ID" value="NZ_KV766182.1"/>
</dbReference>
<sequence length="120" mass="13178">MVSARRKAIESLYKGLCTVKVWQGVENPITHVTEHKEVALLTDQKCKLSYEKQASTTPTGGPAVIAQTTKLFVAPELDIPAGSKIIVTQNGKTSEFARSGEPAIYTDHQEIMLEAFVRYA</sequence>
<accession>A0A1E4R4U7</accession>